<name>A0A1S7DUH4_RIEAN</name>
<dbReference type="SUPFAM" id="SSF143744">
    <property type="entry name" value="GlcG-like"/>
    <property type="match status" value="1"/>
</dbReference>
<proteinExistence type="predicted"/>
<accession>A0A1S7DUH4</accession>
<evidence type="ECO:0008006" key="5">
    <source>
        <dbReference type="Google" id="ProtNLM"/>
    </source>
</evidence>
<dbReference type="InterPro" id="IPR038084">
    <property type="entry name" value="PduO/GlcC-like_sf"/>
</dbReference>
<organism evidence="3 4">
    <name type="scientific">Riemerella anatipestifer</name>
    <name type="common">Moraxella anatipestifer</name>
    <dbReference type="NCBI Taxonomy" id="34085"/>
    <lineage>
        <taxon>Bacteria</taxon>
        <taxon>Pseudomonadati</taxon>
        <taxon>Bacteroidota</taxon>
        <taxon>Flavobacteriia</taxon>
        <taxon>Flavobacteriales</taxon>
        <taxon>Weeksellaceae</taxon>
        <taxon>Riemerella</taxon>
    </lineage>
</organism>
<dbReference type="InterPro" id="IPR052517">
    <property type="entry name" value="GlcG_carb_metab_protein"/>
</dbReference>
<protein>
    <recommendedName>
        <fullName evidence="5">Heme-binding protein</fullName>
    </recommendedName>
</protein>
<evidence type="ECO:0000313" key="4">
    <source>
        <dbReference type="Proteomes" id="UP000189883"/>
    </source>
</evidence>
<evidence type="ECO:0000313" key="3">
    <source>
        <dbReference type="EMBL" id="AQY22766.1"/>
    </source>
</evidence>
<dbReference type="AlphaFoldDB" id="A0A1S7DUH4"/>
<evidence type="ECO:0000313" key="1">
    <source>
        <dbReference type="EMBL" id="AQY22760.1"/>
    </source>
</evidence>
<dbReference type="InterPro" id="IPR005624">
    <property type="entry name" value="PduO/GlcC-like"/>
</dbReference>
<gene>
    <name evidence="1" type="ORF">AB406_1819</name>
    <name evidence="2" type="ORF">AB406_1822</name>
    <name evidence="3" type="ORF">AB406_1825</name>
</gene>
<dbReference type="Gene3D" id="3.30.450.150">
    <property type="entry name" value="Haem-degrading domain"/>
    <property type="match status" value="1"/>
</dbReference>
<dbReference type="EMBL" id="CP011859">
    <property type="protein sequence ID" value="AQY22760.1"/>
    <property type="molecule type" value="Genomic_DNA"/>
</dbReference>
<dbReference type="EMBL" id="CP011859">
    <property type="protein sequence ID" value="AQY22763.1"/>
    <property type="molecule type" value="Genomic_DNA"/>
</dbReference>
<reference evidence="3 4" key="1">
    <citation type="submission" date="2015-06" db="EMBL/GenBank/DDBJ databases">
        <title>R. anatipestifer strain HXb2 is the most virulent strain so far, and the genome sequence would help us uncover the pathogenesis.</title>
        <authorList>
            <person name="Hu Q."/>
            <person name="Qi J."/>
            <person name="Bo H."/>
            <person name="Liu G."/>
            <person name="Tao M."/>
            <person name="Ding Y."/>
            <person name="Xue Y."/>
        </authorList>
    </citation>
    <scope>NUCLEOTIDE SEQUENCE [LARGE SCALE GENOMIC DNA]</scope>
    <source>
        <strain evidence="3 4">HXb2</strain>
    </source>
</reference>
<dbReference type="PANTHER" id="PTHR34309:SF1">
    <property type="entry name" value="PROTEIN GLCG"/>
    <property type="match status" value="1"/>
</dbReference>
<evidence type="ECO:0000313" key="2">
    <source>
        <dbReference type="EMBL" id="AQY22763.1"/>
    </source>
</evidence>
<dbReference type="PANTHER" id="PTHR34309">
    <property type="entry name" value="SLR1406 PROTEIN"/>
    <property type="match status" value="1"/>
</dbReference>
<sequence>MKYTYTEKKSLSKLKIIIMKNVIILFALILGNFGLAQQKESSLEHTLSINQNGALKLAEQANLEAAKLNKQISIAILNNSGVVILLLKGDTVGPHNTEASRRKAYTALSTKTPSFILMQKAAANPTAQNLNTLPELLLLGGGVPIWKDGVLVGSIGISGGGSGENDHNIAQKAAENLGFNTQQ</sequence>
<dbReference type="Proteomes" id="UP000189883">
    <property type="component" value="Chromosome"/>
</dbReference>
<dbReference type="Pfam" id="PF03928">
    <property type="entry name" value="HbpS-like"/>
    <property type="match status" value="1"/>
</dbReference>
<dbReference type="EMBL" id="CP011859">
    <property type="protein sequence ID" value="AQY22766.1"/>
    <property type="molecule type" value="Genomic_DNA"/>
</dbReference>